<dbReference type="GO" id="GO:0005763">
    <property type="term" value="C:mitochondrial small ribosomal subunit"/>
    <property type="evidence" value="ECO:0007669"/>
    <property type="project" value="InterPro"/>
</dbReference>
<dbReference type="AlphaFoldDB" id="A0A4Y7LU38"/>
<evidence type="ECO:0000256" key="9">
    <source>
        <dbReference type="SAM" id="MobiDB-lite"/>
    </source>
</evidence>
<dbReference type="Pfam" id="PF15433">
    <property type="entry name" value="MRP-S31"/>
    <property type="match status" value="1"/>
</dbReference>
<evidence type="ECO:0000313" key="10">
    <source>
        <dbReference type="EMBL" id="SVE72890.1"/>
    </source>
</evidence>
<comment type="subcellular location">
    <subcellularLocation>
        <location evidence="1">Mitochondrion</location>
    </subcellularLocation>
</comment>
<keyword evidence="6" id="KW-0687">Ribonucleoprotein</keyword>
<evidence type="ECO:0000256" key="4">
    <source>
        <dbReference type="ARBA" id="ARBA00022980"/>
    </source>
</evidence>
<dbReference type="EMBL" id="LR003271">
    <property type="protein sequence ID" value="SVE72890.1"/>
    <property type="molecule type" value="mRNA"/>
</dbReference>
<sequence>MLEAVENVSKVYSQDKEDLKTKLIAKLESVAEESEKSRLEPFRPDKKKTDDLNSLLNSLKVDVKSKPKRKSPEPKFSQLKIETLYSASPSGIFSKAEFKEESELAPKLATWEMLHQRELELAVTHPPSNGFQQMILWTKQGKLWRFPIDNEQGLEDEANVGFHEHVFLEPHLKPWCPVRGPVRHFMELVIIGLSKNPYLTVAQKKDHINWFRDFFEAKRSILVETGAISDSRPTPSLST</sequence>
<gene>
    <name evidence="10" type="primary">EOG090X04UC</name>
</gene>
<dbReference type="InterPro" id="IPR026299">
    <property type="entry name" value="MRP-S31"/>
</dbReference>
<evidence type="ECO:0000256" key="7">
    <source>
        <dbReference type="ARBA" id="ARBA00035133"/>
    </source>
</evidence>
<keyword evidence="5" id="KW-0496">Mitochondrion</keyword>
<evidence type="ECO:0000256" key="8">
    <source>
        <dbReference type="ARBA" id="ARBA00035363"/>
    </source>
</evidence>
<name>A0A4Y7LU38_9CRUS</name>
<keyword evidence="4" id="KW-0689">Ribosomal protein</keyword>
<accession>A0A4Y7LU38</accession>
<proteinExistence type="evidence at transcript level"/>
<protein>
    <recommendedName>
        <fullName evidence="7">Small ribosomal subunit protein mS31</fullName>
    </recommendedName>
    <alternativeName>
        <fullName evidence="8">28S ribosomal protein S31, mitochondrial</fullName>
    </alternativeName>
</protein>
<reference evidence="10" key="1">
    <citation type="submission" date="2018-08" db="EMBL/GenBank/DDBJ databases">
        <authorList>
            <person name="Cornetti L."/>
        </authorList>
    </citation>
    <scope>NUCLEOTIDE SEQUENCE</scope>
    <source>
        <strain evidence="10">OM-SAIQ-clone2</strain>
    </source>
</reference>
<evidence type="ECO:0000256" key="5">
    <source>
        <dbReference type="ARBA" id="ARBA00023128"/>
    </source>
</evidence>
<evidence type="ECO:0000256" key="1">
    <source>
        <dbReference type="ARBA" id="ARBA00004173"/>
    </source>
</evidence>
<dbReference type="GO" id="GO:0003735">
    <property type="term" value="F:structural constituent of ribosome"/>
    <property type="evidence" value="ECO:0007669"/>
    <property type="project" value="InterPro"/>
</dbReference>
<feature type="compositionally biased region" description="Basic and acidic residues" evidence="9">
    <location>
        <begin position="33"/>
        <end position="51"/>
    </location>
</feature>
<comment type="similarity">
    <text evidence="2">Belongs to the mitochondrion-specific ribosomal protein mS31 family.</text>
</comment>
<dbReference type="PANTHER" id="PTHR13231:SF3">
    <property type="entry name" value="SMALL RIBOSOMAL SUBUNIT PROTEIN MS31"/>
    <property type="match status" value="1"/>
</dbReference>
<evidence type="ECO:0000256" key="6">
    <source>
        <dbReference type="ARBA" id="ARBA00023274"/>
    </source>
</evidence>
<organism evidence="10">
    <name type="scientific">Ceriodaphnia reticulata</name>
    <dbReference type="NCBI Taxonomy" id="302197"/>
    <lineage>
        <taxon>Eukaryota</taxon>
        <taxon>Metazoa</taxon>
        <taxon>Ecdysozoa</taxon>
        <taxon>Arthropoda</taxon>
        <taxon>Crustacea</taxon>
        <taxon>Branchiopoda</taxon>
        <taxon>Diplostraca</taxon>
        <taxon>Cladocera</taxon>
        <taxon>Anomopoda</taxon>
        <taxon>Daphniidae</taxon>
        <taxon>Ceriodaphnia</taxon>
    </lineage>
</organism>
<evidence type="ECO:0000256" key="3">
    <source>
        <dbReference type="ARBA" id="ARBA00022946"/>
    </source>
</evidence>
<keyword evidence="3" id="KW-0809">Transit peptide</keyword>
<evidence type="ECO:0000256" key="2">
    <source>
        <dbReference type="ARBA" id="ARBA00011057"/>
    </source>
</evidence>
<dbReference type="PANTHER" id="PTHR13231">
    <property type="entry name" value="MITOCHONDRIAL RIBOSOMAL PROTEIN S31"/>
    <property type="match status" value="1"/>
</dbReference>
<feature type="region of interest" description="Disordered" evidence="9">
    <location>
        <begin position="31"/>
        <end position="53"/>
    </location>
</feature>